<dbReference type="EMBL" id="CAMGYJ010000002">
    <property type="protein sequence ID" value="CAI0379231.1"/>
    <property type="molecule type" value="Genomic_DNA"/>
</dbReference>
<keyword evidence="4" id="KW-1185">Reference proteome</keyword>
<dbReference type="GO" id="GO:0009451">
    <property type="term" value="P:RNA modification"/>
    <property type="evidence" value="ECO:0007669"/>
    <property type="project" value="InterPro"/>
</dbReference>
<comment type="caution">
    <text evidence="3">The sequence shown here is derived from an EMBL/GenBank/DDBJ whole genome shotgun (WGS) entry which is preliminary data.</text>
</comment>
<proteinExistence type="predicted"/>
<dbReference type="PROSITE" id="PS51375">
    <property type="entry name" value="PPR"/>
    <property type="match status" value="1"/>
</dbReference>
<dbReference type="InterPro" id="IPR002885">
    <property type="entry name" value="PPR_rpt"/>
</dbReference>
<dbReference type="Proteomes" id="UP001154282">
    <property type="component" value="Unassembled WGS sequence"/>
</dbReference>
<reference evidence="3" key="1">
    <citation type="submission" date="2022-08" db="EMBL/GenBank/DDBJ databases">
        <authorList>
            <person name="Gutierrez-Valencia J."/>
        </authorList>
    </citation>
    <scope>NUCLEOTIDE SEQUENCE</scope>
</reference>
<dbReference type="InterPro" id="IPR011990">
    <property type="entry name" value="TPR-like_helical_dom_sf"/>
</dbReference>
<evidence type="ECO:0000313" key="4">
    <source>
        <dbReference type="Proteomes" id="UP001154282"/>
    </source>
</evidence>
<evidence type="ECO:0008006" key="5">
    <source>
        <dbReference type="Google" id="ProtNLM"/>
    </source>
</evidence>
<keyword evidence="1" id="KW-0677">Repeat</keyword>
<organism evidence="3 4">
    <name type="scientific">Linum tenue</name>
    <dbReference type="NCBI Taxonomy" id="586396"/>
    <lineage>
        <taxon>Eukaryota</taxon>
        <taxon>Viridiplantae</taxon>
        <taxon>Streptophyta</taxon>
        <taxon>Embryophyta</taxon>
        <taxon>Tracheophyta</taxon>
        <taxon>Spermatophyta</taxon>
        <taxon>Magnoliopsida</taxon>
        <taxon>eudicotyledons</taxon>
        <taxon>Gunneridae</taxon>
        <taxon>Pentapetalae</taxon>
        <taxon>rosids</taxon>
        <taxon>fabids</taxon>
        <taxon>Malpighiales</taxon>
        <taxon>Linaceae</taxon>
        <taxon>Linum</taxon>
    </lineage>
</organism>
<dbReference type="AlphaFoldDB" id="A0AAV0H1T5"/>
<dbReference type="GO" id="GO:0003723">
    <property type="term" value="F:RNA binding"/>
    <property type="evidence" value="ECO:0007669"/>
    <property type="project" value="InterPro"/>
</dbReference>
<evidence type="ECO:0000313" key="3">
    <source>
        <dbReference type="EMBL" id="CAI0379231.1"/>
    </source>
</evidence>
<dbReference type="PANTHER" id="PTHR47926:SF540">
    <property type="entry name" value="PENTATRICOPEPTIDE REPEAT-CONTAINING PROTEIN"/>
    <property type="match status" value="1"/>
</dbReference>
<sequence length="47" mass="5248">MEDACYLFETILDRDVVSWNAMIGGYVVQGLGDDSFQLFHAMMAEGT</sequence>
<gene>
    <name evidence="3" type="ORF">LITE_LOCUS2176</name>
</gene>
<dbReference type="PANTHER" id="PTHR47926">
    <property type="entry name" value="PENTATRICOPEPTIDE REPEAT-CONTAINING PROTEIN"/>
    <property type="match status" value="1"/>
</dbReference>
<feature type="repeat" description="PPR" evidence="2">
    <location>
        <begin position="15"/>
        <end position="47"/>
    </location>
</feature>
<dbReference type="NCBIfam" id="TIGR00756">
    <property type="entry name" value="PPR"/>
    <property type="match status" value="1"/>
</dbReference>
<evidence type="ECO:0000256" key="1">
    <source>
        <dbReference type="ARBA" id="ARBA00022737"/>
    </source>
</evidence>
<protein>
    <recommendedName>
        <fullName evidence="5">Pentatricopeptide repeat-containing protein</fullName>
    </recommendedName>
</protein>
<dbReference type="InterPro" id="IPR046960">
    <property type="entry name" value="PPR_At4g14850-like_plant"/>
</dbReference>
<accession>A0AAV0H1T5</accession>
<evidence type="ECO:0000256" key="2">
    <source>
        <dbReference type="PROSITE-ProRule" id="PRU00708"/>
    </source>
</evidence>
<name>A0AAV0H1T5_9ROSI</name>
<dbReference type="Pfam" id="PF01535">
    <property type="entry name" value="PPR"/>
    <property type="match status" value="1"/>
</dbReference>
<dbReference type="Gene3D" id="1.25.40.10">
    <property type="entry name" value="Tetratricopeptide repeat domain"/>
    <property type="match status" value="1"/>
</dbReference>